<comment type="caution">
    <text evidence="2">The sequence shown here is derived from an EMBL/GenBank/DDBJ whole genome shotgun (WGS) entry which is preliminary data.</text>
</comment>
<name>A0A5B7D0E4_PORTR</name>
<evidence type="ECO:0000256" key="1">
    <source>
        <dbReference type="SAM" id="MobiDB-lite"/>
    </source>
</evidence>
<feature type="compositionally biased region" description="Low complexity" evidence="1">
    <location>
        <begin position="38"/>
        <end position="65"/>
    </location>
</feature>
<organism evidence="2 3">
    <name type="scientific">Portunus trituberculatus</name>
    <name type="common">Swimming crab</name>
    <name type="synonym">Neptunus trituberculatus</name>
    <dbReference type="NCBI Taxonomy" id="210409"/>
    <lineage>
        <taxon>Eukaryota</taxon>
        <taxon>Metazoa</taxon>
        <taxon>Ecdysozoa</taxon>
        <taxon>Arthropoda</taxon>
        <taxon>Crustacea</taxon>
        <taxon>Multicrustacea</taxon>
        <taxon>Malacostraca</taxon>
        <taxon>Eumalacostraca</taxon>
        <taxon>Eucarida</taxon>
        <taxon>Decapoda</taxon>
        <taxon>Pleocyemata</taxon>
        <taxon>Brachyura</taxon>
        <taxon>Eubrachyura</taxon>
        <taxon>Portunoidea</taxon>
        <taxon>Portunidae</taxon>
        <taxon>Portuninae</taxon>
        <taxon>Portunus</taxon>
    </lineage>
</organism>
<feature type="region of interest" description="Disordered" evidence="1">
    <location>
        <begin position="1"/>
        <end position="69"/>
    </location>
</feature>
<evidence type="ECO:0000313" key="3">
    <source>
        <dbReference type="Proteomes" id="UP000324222"/>
    </source>
</evidence>
<evidence type="ECO:0000313" key="2">
    <source>
        <dbReference type="EMBL" id="MPC14474.1"/>
    </source>
</evidence>
<feature type="compositionally biased region" description="Basic and acidic residues" evidence="1">
    <location>
        <begin position="16"/>
        <end position="30"/>
    </location>
</feature>
<dbReference type="EMBL" id="VSRR010000354">
    <property type="protein sequence ID" value="MPC14474.1"/>
    <property type="molecule type" value="Genomic_DNA"/>
</dbReference>
<accession>A0A5B7D0E4</accession>
<sequence>MTGEGEEGVRSFCQRGEGEDSFPKNSEFSERSPAPRITTATTTPTITTTNITKNNDNNNKQQTTTRGRKERCALGIQHQSHETTLEDLNDFHHRLLKMVKVRQRLSTRCAGVTHHSDARDSLRAASPTSSLSPRCMSCAGRRVLNRSSMDCEYCYLPMLNPFGTRTRFHIHSAYYLAILYSFRNSCED</sequence>
<proteinExistence type="predicted"/>
<dbReference type="Proteomes" id="UP000324222">
    <property type="component" value="Unassembled WGS sequence"/>
</dbReference>
<gene>
    <name evidence="2" type="ORF">E2C01_007241</name>
</gene>
<reference evidence="2 3" key="1">
    <citation type="submission" date="2019-05" db="EMBL/GenBank/DDBJ databases">
        <title>Another draft genome of Portunus trituberculatus and its Hox gene families provides insights of decapod evolution.</title>
        <authorList>
            <person name="Jeong J.-H."/>
            <person name="Song I."/>
            <person name="Kim S."/>
            <person name="Choi T."/>
            <person name="Kim D."/>
            <person name="Ryu S."/>
            <person name="Kim W."/>
        </authorList>
    </citation>
    <scope>NUCLEOTIDE SEQUENCE [LARGE SCALE GENOMIC DNA]</scope>
    <source>
        <tissue evidence="2">Muscle</tissue>
    </source>
</reference>
<dbReference type="AlphaFoldDB" id="A0A5B7D0E4"/>
<keyword evidence="3" id="KW-1185">Reference proteome</keyword>
<protein>
    <submittedName>
        <fullName evidence="2">Uncharacterized protein</fullName>
    </submittedName>
</protein>